<feature type="transmembrane region" description="Helical" evidence="2">
    <location>
        <begin position="137"/>
        <end position="155"/>
    </location>
</feature>
<organism evidence="3 4">
    <name type="scientific">Vitrella brassicaformis (strain CCMP3155)</name>
    <dbReference type="NCBI Taxonomy" id="1169540"/>
    <lineage>
        <taxon>Eukaryota</taxon>
        <taxon>Sar</taxon>
        <taxon>Alveolata</taxon>
        <taxon>Colpodellida</taxon>
        <taxon>Vitrellaceae</taxon>
        <taxon>Vitrella</taxon>
    </lineage>
</organism>
<dbReference type="AlphaFoldDB" id="A0A0G4GJ61"/>
<protein>
    <recommendedName>
        <fullName evidence="5">Transmembrane protein</fullName>
    </recommendedName>
</protein>
<evidence type="ECO:0000256" key="2">
    <source>
        <dbReference type="SAM" id="Phobius"/>
    </source>
</evidence>
<feature type="region of interest" description="Disordered" evidence="1">
    <location>
        <begin position="200"/>
        <end position="270"/>
    </location>
</feature>
<reference evidence="3 4" key="1">
    <citation type="submission" date="2014-11" db="EMBL/GenBank/DDBJ databases">
        <authorList>
            <person name="Zhu J."/>
            <person name="Qi W."/>
            <person name="Song R."/>
        </authorList>
    </citation>
    <scope>NUCLEOTIDE SEQUENCE [LARGE SCALE GENOMIC DNA]</scope>
</reference>
<name>A0A0G4GJ61_VITBC</name>
<proteinExistence type="predicted"/>
<keyword evidence="2" id="KW-0472">Membrane</keyword>
<gene>
    <name evidence="3" type="ORF">Vbra_17948</name>
</gene>
<dbReference type="InParanoid" id="A0A0G4GJ61"/>
<feature type="transmembrane region" description="Helical" evidence="2">
    <location>
        <begin position="284"/>
        <end position="304"/>
    </location>
</feature>
<feature type="transmembrane region" description="Helical" evidence="2">
    <location>
        <begin position="25"/>
        <end position="46"/>
    </location>
</feature>
<dbReference type="EMBL" id="CDMY01000684">
    <property type="protein sequence ID" value="CEM29851.1"/>
    <property type="molecule type" value="Genomic_DNA"/>
</dbReference>
<dbReference type="Proteomes" id="UP000041254">
    <property type="component" value="Unassembled WGS sequence"/>
</dbReference>
<dbReference type="VEuPathDB" id="CryptoDB:Vbra_17948"/>
<keyword evidence="2" id="KW-0812">Transmembrane</keyword>
<feature type="transmembrane region" description="Helical" evidence="2">
    <location>
        <begin position="53"/>
        <end position="75"/>
    </location>
</feature>
<evidence type="ECO:0000313" key="3">
    <source>
        <dbReference type="EMBL" id="CEM29851.1"/>
    </source>
</evidence>
<feature type="compositionally biased region" description="Low complexity" evidence="1">
    <location>
        <begin position="224"/>
        <end position="239"/>
    </location>
</feature>
<evidence type="ECO:0000313" key="4">
    <source>
        <dbReference type="Proteomes" id="UP000041254"/>
    </source>
</evidence>
<sequence>MASLFDLLMQLFAVYIQARPNPLVVYFHICLFASLLMLFLIIYIGNNIFINKFFLLIPLPFVVLLLVARLLVAVADAPDLMFVGGVMRWFGDVAIGWFESFDAFVGWFESLFVPGGHELSIRLRATSSFMTYRGKDLCFLFLLLFVLLYVVFLQAPSCWFRNAINSESRSYTEKRIQKPVLEPQPEPSSPLAFLQRMKRRKVPPGADQQQPQGESVEKREAEDAPVAAEAATASSPAVDGKGHSATSSPHGASIGVARVRQQPARERDVEQWSRGRRRVLAPKLPIFLSTLIMIAYTFCGLELLKRALQMSLNVERLYVGSMAMADQAEAWASVHVKQTKWRALFEALPSYDSASDDKDNRYFAEKLAYARHDMLNNKVRLMDLSASLSLARILGPKTERDLLKQAATDSQHRTSTDASLASFRCHSPRHPLSTAPCRNSPVPCQESLVRC</sequence>
<evidence type="ECO:0000256" key="1">
    <source>
        <dbReference type="SAM" id="MobiDB-lite"/>
    </source>
</evidence>
<keyword evidence="2" id="KW-1133">Transmembrane helix</keyword>
<evidence type="ECO:0008006" key="5">
    <source>
        <dbReference type="Google" id="ProtNLM"/>
    </source>
</evidence>
<accession>A0A0G4GJ61</accession>
<keyword evidence="4" id="KW-1185">Reference proteome</keyword>